<dbReference type="EMBL" id="RJJD01000015">
    <property type="protein sequence ID" value="RNI23434.1"/>
    <property type="molecule type" value="Genomic_DNA"/>
</dbReference>
<proteinExistence type="inferred from homology"/>
<dbReference type="AlphaFoldDB" id="A0A3M9MD43"/>
<dbReference type="Proteomes" id="UP000272117">
    <property type="component" value="Unassembled WGS sequence"/>
</dbReference>
<gene>
    <name evidence="3" type="ORF">EFB08_18000</name>
</gene>
<dbReference type="InterPro" id="IPR035901">
    <property type="entry name" value="GIY-YIG_endonuc_sf"/>
</dbReference>
<dbReference type="SUPFAM" id="SSF82771">
    <property type="entry name" value="GIY-YIG endonuclease"/>
    <property type="match status" value="1"/>
</dbReference>
<keyword evidence="4" id="KW-1185">Reference proteome</keyword>
<dbReference type="PANTHER" id="PTHR34477">
    <property type="entry name" value="UPF0213 PROTEIN YHBQ"/>
    <property type="match status" value="1"/>
</dbReference>
<comment type="caution">
    <text evidence="3">The sequence shown here is derived from an EMBL/GenBank/DDBJ whole genome shotgun (WGS) entry which is preliminary data.</text>
</comment>
<dbReference type="InterPro" id="IPR050190">
    <property type="entry name" value="UPF0213_domain"/>
</dbReference>
<feature type="domain" description="GIY-YIG" evidence="2">
    <location>
        <begin position="4"/>
        <end position="83"/>
    </location>
</feature>
<dbReference type="Gene3D" id="3.40.1440.10">
    <property type="entry name" value="GIY-YIG endonuclease"/>
    <property type="match status" value="1"/>
</dbReference>
<dbReference type="PROSITE" id="PS50164">
    <property type="entry name" value="GIY_YIG"/>
    <property type="match status" value="1"/>
</dbReference>
<dbReference type="RefSeq" id="WP_123128356.1">
    <property type="nucleotide sequence ID" value="NZ_RJJD01000015.1"/>
</dbReference>
<dbReference type="OrthoDB" id="1495241at2"/>
<evidence type="ECO:0000256" key="1">
    <source>
        <dbReference type="ARBA" id="ARBA00007435"/>
    </source>
</evidence>
<organism evidence="3 4">
    <name type="scientific">Rufibacter latericius</name>
    <dbReference type="NCBI Taxonomy" id="2487040"/>
    <lineage>
        <taxon>Bacteria</taxon>
        <taxon>Pseudomonadati</taxon>
        <taxon>Bacteroidota</taxon>
        <taxon>Cytophagia</taxon>
        <taxon>Cytophagales</taxon>
        <taxon>Hymenobacteraceae</taxon>
        <taxon>Rufibacter</taxon>
    </lineage>
</organism>
<dbReference type="Pfam" id="PF01541">
    <property type="entry name" value="GIY-YIG"/>
    <property type="match status" value="1"/>
</dbReference>
<sequence>MKQHNYFVYLISNPSKTVLYTGVTNDLEVRLQQHKDNRGKPETFAGKFYCYKLLYYERYTNVEQAIEREKEIKLMGREAKVELIKSVNPKMSFLYIAS</sequence>
<name>A0A3M9MD43_9BACT</name>
<comment type="similarity">
    <text evidence="1">Belongs to the UPF0213 family.</text>
</comment>
<accession>A0A3M9MD43</accession>
<evidence type="ECO:0000313" key="3">
    <source>
        <dbReference type="EMBL" id="RNI23434.1"/>
    </source>
</evidence>
<protein>
    <submittedName>
        <fullName evidence="3">GIY-YIG nuclease family protein</fullName>
    </submittedName>
</protein>
<evidence type="ECO:0000313" key="4">
    <source>
        <dbReference type="Proteomes" id="UP000272117"/>
    </source>
</evidence>
<dbReference type="PANTHER" id="PTHR34477:SF5">
    <property type="entry name" value="BSL5627 PROTEIN"/>
    <property type="match status" value="1"/>
</dbReference>
<dbReference type="InterPro" id="IPR000305">
    <property type="entry name" value="GIY-YIG_endonuc"/>
</dbReference>
<reference evidence="3 4" key="1">
    <citation type="submission" date="2018-11" db="EMBL/GenBank/DDBJ databases">
        <title>Rufibacter latericius sp. nov., isolated from water in Baiyang Lake.</title>
        <authorList>
            <person name="Yang Y."/>
        </authorList>
    </citation>
    <scope>NUCLEOTIDE SEQUENCE [LARGE SCALE GENOMIC DNA]</scope>
    <source>
        <strain evidence="3 4">R-22-1c-1</strain>
    </source>
</reference>
<evidence type="ECO:0000259" key="2">
    <source>
        <dbReference type="PROSITE" id="PS50164"/>
    </source>
</evidence>